<dbReference type="SMART" id="SM00448">
    <property type="entry name" value="REC"/>
    <property type="match status" value="1"/>
</dbReference>
<keyword evidence="3" id="KW-0238">DNA-binding</keyword>
<evidence type="ECO:0000259" key="8">
    <source>
        <dbReference type="PROSITE" id="PS50110"/>
    </source>
</evidence>
<keyword evidence="4" id="KW-0804">Transcription</keyword>
<dbReference type="GO" id="GO:0006355">
    <property type="term" value="P:regulation of DNA-templated transcription"/>
    <property type="evidence" value="ECO:0007669"/>
    <property type="project" value="InterPro"/>
</dbReference>
<gene>
    <name evidence="9" type="ORF">SAZU_3287</name>
</gene>
<evidence type="ECO:0000313" key="9">
    <source>
        <dbReference type="EMBL" id="GAP48461.1"/>
    </source>
</evidence>
<sequence length="298" mass="32028">MKRITVWPRGARPARGRGIRRSAEPSQVGPLCRGRSAEAAALRRDAEWVRSAVPGNGWPGRTGSRAGTGEVSMVVRVVVVDDQDMVRSGFAALLSAQSDIDVVGEAPDGRRGVEVCRSTHPDVVLMDIRMPEMDGLEAARRLLDPPPGVTHRPKVLMLTTFDLDDYVYETLQAGASGFLLKDAPVAELVQAVRVIAAGDALLAPSVTRRLIEDMTRRRPPAGRRARLLLNGLTPRETEVLGLVARGLSNTEIAGTLVVAEQTVKTHMTRLIAKLGARDRAQLVVLAYESGLVVPGSTG</sequence>
<dbReference type="InterPro" id="IPR000792">
    <property type="entry name" value="Tscrpt_reg_LuxR_C"/>
</dbReference>
<dbReference type="Proteomes" id="UP000053859">
    <property type="component" value="Unassembled WGS sequence"/>
</dbReference>
<dbReference type="PROSITE" id="PS50110">
    <property type="entry name" value="RESPONSE_REGULATORY"/>
    <property type="match status" value="1"/>
</dbReference>
<dbReference type="InterPro" id="IPR039420">
    <property type="entry name" value="WalR-like"/>
</dbReference>
<dbReference type="EMBL" id="DF968261">
    <property type="protein sequence ID" value="GAP48461.1"/>
    <property type="molecule type" value="Genomic_DNA"/>
</dbReference>
<organism evidence="9 10">
    <name type="scientific">Streptomyces azureus</name>
    <dbReference type="NCBI Taxonomy" id="146537"/>
    <lineage>
        <taxon>Bacteria</taxon>
        <taxon>Bacillati</taxon>
        <taxon>Actinomycetota</taxon>
        <taxon>Actinomycetes</taxon>
        <taxon>Kitasatosporales</taxon>
        <taxon>Streptomycetaceae</taxon>
        <taxon>Streptomyces</taxon>
    </lineage>
</organism>
<dbReference type="PROSITE" id="PS00622">
    <property type="entry name" value="HTH_LUXR_1"/>
    <property type="match status" value="1"/>
</dbReference>
<dbReference type="PANTHER" id="PTHR43214:SF24">
    <property type="entry name" value="TRANSCRIPTIONAL REGULATORY PROTEIN NARL-RELATED"/>
    <property type="match status" value="1"/>
</dbReference>
<name>A0A0K8PKS1_STRAJ</name>
<evidence type="ECO:0000256" key="2">
    <source>
        <dbReference type="ARBA" id="ARBA00023015"/>
    </source>
</evidence>
<dbReference type="AlphaFoldDB" id="A0A0K8PKS1"/>
<feature type="domain" description="Response regulatory" evidence="8">
    <location>
        <begin position="76"/>
        <end position="196"/>
    </location>
</feature>
<dbReference type="Gene3D" id="3.40.50.2300">
    <property type="match status" value="1"/>
</dbReference>
<feature type="domain" description="HTH luxR-type" evidence="7">
    <location>
        <begin position="225"/>
        <end position="290"/>
    </location>
</feature>
<evidence type="ECO:0000259" key="7">
    <source>
        <dbReference type="PROSITE" id="PS50043"/>
    </source>
</evidence>
<dbReference type="PANTHER" id="PTHR43214">
    <property type="entry name" value="TWO-COMPONENT RESPONSE REGULATOR"/>
    <property type="match status" value="1"/>
</dbReference>
<dbReference type="InterPro" id="IPR011006">
    <property type="entry name" value="CheY-like_superfamily"/>
</dbReference>
<dbReference type="SUPFAM" id="SSF52172">
    <property type="entry name" value="CheY-like"/>
    <property type="match status" value="1"/>
</dbReference>
<dbReference type="SMART" id="SM00421">
    <property type="entry name" value="HTH_LUXR"/>
    <property type="match status" value="1"/>
</dbReference>
<evidence type="ECO:0000256" key="5">
    <source>
        <dbReference type="PROSITE-ProRule" id="PRU00169"/>
    </source>
</evidence>
<dbReference type="PROSITE" id="PS50043">
    <property type="entry name" value="HTH_LUXR_2"/>
    <property type="match status" value="1"/>
</dbReference>
<dbReference type="InterPro" id="IPR058245">
    <property type="entry name" value="NreC/VraR/RcsB-like_REC"/>
</dbReference>
<dbReference type="PATRIC" id="fig|146537.3.peg.3486"/>
<dbReference type="PRINTS" id="PR00038">
    <property type="entry name" value="HTHLUXR"/>
</dbReference>
<proteinExistence type="predicted"/>
<evidence type="ECO:0000256" key="1">
    <source>
        <dbReference type="ARBA" id="ARBA00022553"/>
    </source>
</evidence>
<dbReference type="InterPro" id="IPR001789">
    <property type="entry name" value="Sig_transdc_resp-reg_receiver"/>
</dbReference>
<evidence type="ECO:0000256" key="3">
    <source>
        <dbReference type="ARBA" id="ARBA00023125"/>
    </source>
</evidence>
<dbReference type="Pfam" id="PF00072">
    <property type="entry name" value="Response_reg"/>
    <property type="match status" value="1"/>
</dbReference>
<dbReference type="GO" id="GO:0003677">
    <property type="term" value="F:DNA binding"/>
    <property type="evidence" value="ECO:0007669"/>
    <property type="project" value="UniProtKB-KW"/>
</dbReference>
<dbReference type="CDD" id="cd06170">
    <property type="entry name" value="LuxR_C_like"/>
    <property type="match status" value="1"/>
</dbReference>
<dbReference type="Pfam" id="PF00196">
    <property type="entry name" value="GerE"/>
    <property type="match status" value="1"/>
</dbReference>
<evidence type="ECO:0000313" key="10">
    <source>
        <dbReference type="Proteomes" id="UP000053859"/>
    </source>
</evidence>
<keyword evidence="2" id="KW-0805">Transcription regulation</keyword>
<dbReference type="GO" id="GO:0000160">
    <property type="term" value="P:phosphorelay signal transduction system"/>
    <property type="evidence" value="ECO:0007669"/>
    <property type="project" value="InterPro"/>
</dbReference>
<reference evidence="9" key="1">
    <citation type="journal article" date="2015" name="Genome Announc.">
        <title>Draft Genome Sequence of Thiostrepton-Producing Streptomyces azureus ATCC 14921.</title>
        <authorList>
            <person name="Sakihara K."/>
            <person name="Maeda J."/>
            <person name="Tashiro K."/>
            <person name="Fujino Y."/>
            <person name="Kuhara S."/>
            <person name="Ohshima T."/>
            <person name="Ogata S."/>
            <person name="Doi K."/>
        </authorList>
    </citation>
    <scope>NUCLEOTIDE SEQUENCE [LARGE SCALE GENOMIC DNA]</scope>
    <source>
        <strain evidence="9">ATCC14921</strain>
    </source>
</reference>
<evidence type="ECO:0000256" key="4">
    <source>
        <dbReference type="ARBA" id="ARBA00023163"/>
    </source>
</evidence>
<dbReference type="CDD" id="cd17535">
    <property type="entry name" value="REC_NarL-like"/>
    <property type="match status" value="1"/>
</dbReference>
<feature type="modified residue" description="4-aspartylphosphate" evidence="5">
    <location>
        <position position="127"/>
    </location>
</feature>
<evidence type="ECO:0000256" key="6">
    <source>
        <dbReference type="SAM" id="MobiDB-lite"/>
    </source>
</evidence>
<feature type="region of interest" description="Disordered" evidence="6">
    <location>
        <begin position="1"/>
        <end position="32"/>
    </location>
</feature>
<protein>
    <submittedName>
        <fullName evidence="9">Two component system response regulator</fullName>
    </submittedName>
</protein>
<accession>A0A0K8PKS1</accession>
<keyword evidence="1 5" id="KW-0597">Phosphoprotein</keyword>
<keyword evidence="10" id="KW-1185">Reference proteome</keyword>